<accession>A0A0C1HP41</accession>
<dbReference type="OrthoDB" id="2232750at2"/>
<dbReference type="RefSeq" id="WP_003030386.1">
    <property type="nucleotide sequence ID" value="NZ_JWIY01000001.1"/>
</dbReference>
<evidence type="ECO:0000313" key="1">
    <source>
        <dbReference type="EMBL" id="KIC79059.1"/>
    </source>
</evidence>
<proteinExistence type="predicted"/>
<sequence>MTEREESLYEVRLCLFGIPLWKVKYTKRELLMSAFCAANKNKIIELIFIDKEGEYDIWYF</sequence>
<dbReference type="Proteomes" id="UP000031339">
    <property type="component" value="Unassembled WGS sequence"/>
</dbReference>
<dbReference type="AlphaFoldDB" id="A0A0C1HP41"/>
<name>A0A0C1HP41_STRCV</name>
<gene>
    <name evidence="1" type="ORF">RN79_05750</name>
</gene>
<dbReference type="EMBL" id="JWIY01000001">
    <property type="protein sequence ID" value="KIC79059.1"/>
    <property type="molecule type" value="Genomic_DNA"/>
</dbReference>
<comment type="caution">
    <text evidence="1">The sequence shown here is derived from an EMBL/GenBank/DDBJ whole genome shotgun (WGS) entry which is preliminary data.</text>
</comment>
<evidence type="ECO:0000313" key="2">
    <source>
        <dbReference type="Proteomes" id="UP000031339"/>
    </source>
</evidence>
<dbReference type="GeneID" id="93964483"/>
<reference evidence="1 2" key="1">
    <citation type="submission" date="2014-12" db="EMBL/GenBank/DDBJ databases">
        <title>Partial genome sequence of Streptococcus constellatus KCOM 1650 (= ChDC B144).</title>
        <authorList>
            <person name="Kook J.-K."/>
            <person name="Park S.-N."/>
            <person name="Lim Y.K."/>
            <person name="Jo E."/>
        </authorList>
    </citation>
    <scope>NUCLEOTIDE SEQUENCE [LARGE SCALE GENOMIC DNA]</scope>
    <source>
        <strain evidence="1 2">KCOM 1650</strain>
    </source>
</reference>
<protein>
    <submittedName>
        <fullName evidence="1">Uncharacterized protein</fullName>
    </submittedName>
</protein>
<organism evidence="1 2">
    <name type="scientific">Streptococcus constellatus</name>
    <dbReference type="NCBI Taxonomy" id="76860"/>
    <lineage>
        <taxon>Bacteria</taxon>
        <taxon>Bacillati</taxon>
        <taxon>Bacillota</taxon>
        <taxon>Bacilli</taxon>
        <taxon>Lactobacillales</taxon>
        <taxon>Streptococcaceae</taxon>
        <taxon>Streptococcus</taxon>
        <taxon>Streptococcus anginosus group</taxon>
    </lineage>
</organism>